<organism evidence="1 2">
    <name type="scientific">Dyadobacter soli</name>
    <dbReference type="NCBI Taxonomy" id="659014"/>
    <lineage>
        <taxon>Bacteria</taxon>
        <taxon>Pseudomonadati</taxon>
        <taxon>Bacteroidota</taxon>
        <taxon>Cytophagia</taxon>
        <taxon>Cytophagales</taxon>
        <taxon>Spirosomataceae</taxon>
        <taxon>Dyadobacter</taxon>
    </lineage>
</organism>
<keyword evidence="2" id="KW-1185">Reference proteome</keyword>
<reference evidence="2" key="1">
    <citation type="submission" date="2016-10" db="EMBL/GenBank/DDBJ databases">
        <authorList>
            <person name="Varghese N."/>
            <person name="Submissions S."/>
        </authorList>
    </citation>
    <scope>NUCLEOTIDE SEQUENCE [LARGE SCALE GENOMIC DNA]</scope>
    <source>
        <strain evidence="2">DSM 25329</strain>
    </source>
</reference>
<gene>
    <name evidence="1" type="ORF">SAMN04487996_11180</name>
</gene>
<dbReference type="AlphaFoldDB" id="A0A1G7LU40"/>
<proteinExistence type="predicted"/>
<evidence type="ECO:0000313" key="2">
    <source>
        <dbReference type="Proteomes" id="UP000198748"/>
    </source>
</evidence>
<evidence type="ECO:0000313" key="1">
    <source>
        <dbReference type="EMBL" id="SDF53022.1"/>
    </source>
</evidence>
<dbReference type="STRING" id="659014.SAMN04487996_11180"/>
<accession>A0A1G7LU40</accession>
<dbReference type="EMBL" id="FNAN01000011">
    <property type="protein sequence ID" value="SDF53022.1"/>
    <property type="molecule type" value="Genomic_DNA"/>
</dbReference>
<sequence>MLIIFIQNKNRDRNVYRKVAAGNGNTNRFPNSFNFARCSVHYQTPNHETGLFFEV</sequence>
<name>A0A1G7LU40_9BACT</name>
<protein>
    <submittedName>
        <fullName evidence="1">Uncharacterized protein</fullName>
    </submittedName>
</protein>
<dbReference type="Proteomes" id="UP000198748">
    <property type="component" value="Unassembled WGS sequence"/>
</dbReference>